<accession>A0A2W4VXK5</accession>
<feature type="transmembrane region" description="Helical" evidence="1">
    <location>
        <begin position="106"/>
        <end position="127"/>
    </location>
</feature>
<keyword evidence="1" id="KW-0472">Membrane</keyword>
<dbReference type="PANTHER" id="PTHR36383">
    <property type="entry name" value="OS09G0529350 PROTEIN"/>
    <property type="match status" value="1"/>
</dbReference>
<dbReference type="Proteomes" id="UP000249081">
    <property type="component" value="Unassembled WGS sequence"/>
</dbReference>
<reference evidence="3" key="1">
    <citation type="submission" date="2018-04" db="EMBL/GenBank/DDBJ databases">
        <authorList>
            <person name="Cornet L."/>
        </authorList>
    </citation>
    <scope>NUCLEOTIDE SEQUENCE [LARGE SCALE GENOMIC DNA]</scope>
</reference>
<keyword evidence="1" id="KW-0812">Transmembrane</keyword>
<name>A0A2W4VXK5_9CYAN</name>
<keyword evidence="1" id="KW-1133">Transmembrane helix</keyword>
<evidence type="ECO:0000313" key="3">
    <source>
        <dbReference type="Proteomes" id="UP000249081"/>
    </source>
</evidence>
<proteinExistence type="predicted"/>
<feature type="transmembrane region" description="Helical" evidence="1">
    <location>
        <begin position="31"/>
        <end position="52"/>
    </location>
</feature>
<organism evidence="2 3">
    <name type="scientific">Shackletoniella antarctica</name>
    <dbReference type="NCBI Taxonomy" id="268115"/>
    <lineage>
        <taxon>Bacteria</taxon>
        <taxon>Bacillati</taxon>
        <taxon>Cyanobacteriota</taxon>
        <taxon>Cyanophyceae</taxon>
        <taxon>Oculatellales</taxon>
        <taxon>Oculatellaceae</taxon>
        <taxon>Shackletoniella</taxon>
    </lineage>
</organism>
<sequence>MAVGTLFSCESLAVTIESPFTDEDRVESLKAAVLAGTAAGAIAALLLLLHRMPFVSWGAALRSITAGLGGSTFWVSAAIAGLSGGLFGITYRYAVRQDPNPQLKAGVVLAFSLVRGLALVNVAAAVSLRGWPFAVEIAESLLIFATAAASLELARQQNWIKPVK</sequence>
<evidence type="ECO:0000313" key="2">
    <source>
        <dbReference type="EMBL" id="PZO36720.1"/>
    </source>
</evidence>
<gene>
    <name evidence="2" type="ORF">DCF17_16895</name>
</gene>
<reference evidence="2 3" key="2">
    <citation type="submission" date="2018-06" db="EMBL/GenBank/DDBJ databases">
        <title>Metagenomic assembly of (sub)arctic Cyanobacteria and their associated microbiome from non-axenic cultures.</title>
        <authorList>
            <person name="Baurain D."/>
        </authorList>
    </citation>
    <scope>NUCLEOTIDE SEQUENCE [LARGE SCALE GENOMIC DNA]</scope>
    <source>
        <strain evidence="2">ULC041bin1</strain>
    </source>
</reference>
<dbReference type="EMBL" id="QBMN01000136">
    <property type="protein sequence ID" value="PZO36720.1"/>
    <property type="molecule type" value="Genomic_DNA"/>
</dbReference>
<protein>
    <submittedName>
        <fullName evidence="2">Uncharacterized protein</fullName>
    </submittedName>
</protein>
<evidence type="ECO:0000256" key="1">
    <source>
        <dbReference type="SAM" id="Phobius"/>
    </source>
</evidence>
<feature type="transmembrane region" description="Helical" evidence="1">
    <location>
        <begin position="133"/>
        <end position="154"/>
    </location>
</feature>
<dbReference type="AlphaFoldDB" id="A0A2W4VXK5"/>
<dbReference type="PANTHER" id="PTHR36383:SF1">
    <property type="entry name" value="PROTEIN, PUTATIVE-RELATED"/>
    <property type="match status" value="1"/>
</dbReference>
<feature type="transmembrane region" description="Helical" evidence="1">
    <location>
        <begin position="72"/>
        <end position="94"/>
    </location>
</feature>
<comment type="caution">
    <text evidence="2">The sequence shown here is derived from an EMBL/GenBank/DDBJ whole genome shotgun (WGS) entry which is preliminary data.</text>
</comment>